<name>A0A1C3U490_9HYPH</name>
<dbReference type="GO" id="GO:0005886">
    <property type="term" value="C:plasma membrane"/>
    <property type="evidence" value="ECO:0007669"/>
    <property type="project" value="UniProtKB-SubCell"/>
</dbReference>
<evidence type="ECO:0000256" key="1">
    <source>
        <dbReference type="ARBA" id="ARBA00004401"/>
    </source>
</evidence>
<dbReference type="Pfam" id="PF09976">
    <property type="entry name" value="TPR_21"/>
    <property type="match status" value="1"/>
</dbReference>
<keyword evidence="3 9" id="KW-0812">Transmembrane</keyword>
<evidence type="ECO:0000313" key="12">
    <source>
        <dbReference type="Proteomes" id="UP000186228"/>
    </source>
</evidence>
<dbReference type="EMBL" id="FMAC01000001">
    <property type="protein sequence ID" value="SCB10309.1"/>
    <property type="molecule type" value="Genomic_DNA"/>
</dbReference>
<keyword evidence="4 9" id="KW-1133">Transmembrane helix</keyword>
<evidence type="ECO:0000256" key="2">
    <source>
        <dbReference type="ARBA" id="ARBA00022475"/>
    </source>
</evidence>
<keyword evidence="2" id="KW-1003">Cell membrane</keyword>
<protein>
    <recommendedName>
        <fullName evidence="8">Ancillary SecYEG translocon subunit</fullName>
    </recommendedName>
</protein>
<dbReference type="SUPFAM" id="SSF48452">
    <property type="entry name" value="TPR-like"/>
    <property type="match status" value="1"/>
</dbReference>
<organism evidence="11 12">
    <name type="scientific">Rhizobium hainanense</name>
    <dbReference type="NCBI Taxonomy" id="52131"/>
    <lineage>
        <taxon>Bacteria</taxon>
        <taxon>Pseudomonadati</taxon>
        <taxon>Pseudomonadota</taxon>
        <taxon>Alphaproteobacteria</taxon>
        <taxon>Hyphomicrobiales</taxon>
        <taxon>Rhizobiaceae</taxon>
        <taxon>Rhizobium/Agrobacterium group</taxon>
        <taxon>Rhizobium</taxon>
    </lineage>
</organism>
<dbReference type="OrthoDB" id="7173339at2"/>
<evidence type="ECO:0000313" key="11">
    <source>
        <dbReference type="EMBL" id="SCB10309.1"/>
    </source>
</evidence>
<gene>
    <name evidence="11" type="ORF">GA0061100_101657</name>
</gene>
<evidence type="ECO:0000256" key="9">
    <source>
        <dbReference type="SAM" id="Phobius"/>
    </source>
</evidence>
<evidence type="ECO:0000256" key="7">
    <source>
        <dbReference type="ARBA" id="ARBA00024197"/>
    </source>
</evidence>
<dbReference type="RefSeq" id="WP_075851158.1">
    <property type="nucleotide sequence ID" value="NZ_FMAC01000001.1"/>
</dbReference>
<comment type="similarity">
    <text evidence="7">Belongs to the YfgM family.</text>
</comment>
<evidence type="ECO:0000256" key="3">
    <source>
        <dbReference type="ARBA" id="ARBA00022692"/>
    </source>
</evidence>
<dbReference type="PANTHER" id="PTHR38035:SF1">
    <property type="entry name" value="ANCILLARY SECYEG TRANSLOCON SUBUNIT"/>
    <property type="match status" value="1"/>
</dbReference>
<reference evidence="12" key="1">
    <citation type="submission" date="2016-08" db="EMBL/GenBank/DDBJ databases">
        <authorList>
            <person name="Varghese N."/>
            <person name="Submissions Spin"/>
        </authorList>
    </citation>
    <scope>NUCLEOTIDE SEQUENCE [LARGE SCALE GENOMIC DNA]</scope>
    <source>
        <strain evidence="12">CCBAU 57015</strain>
    </source>
</reference>
<dbReference type="Proteomes" id="UP000186228">
    <property type="component" value="Unassembled WGS sequence"/>
</dbReference>
<keyword evidence="6" id="KW-0143">Chaperone</keyword>
<dbReference type="InterPro" id="IPR026039">
    <property type="entry name" value="YfgM"/>
</dbReference>
<evidence type="ECO:0000256" key="5">
    <source>
        <dbReference type="ARBA" id="ARBA00023136"/>
    </source>
</evidence>
<dbReference type="PANTHER" id="PTHR38035">
    <property type="entry name" value="UPF0070 PROTEIN YFGM"/>
    <property type="match status" value="1"/>
</dbReference>
<evidence type="ECO:0000256" key="4">
    <source>
        <dbReference type="ARBA" id="ARBA00022989"/>
    </source>
</evidence>
<evidence type="ECO:0000256" key="8">
    <source>
        <dbReference type="ARBA" id="ARBA00024235"/>
    </source>
</evidence>
<keyword evidence="5 9" id="KW-0472">Membrane</keyword>
<comment type="subcellular location">
    <subcellularLocation>
        <location evidence="1">Cell membrane</location>
        <topology evidence="1">Single-pass type II membrane protein</topology>
    </subcellularLocation>
</comment>
<dbReference type="InterPro" id="IPR011990">
    <property type="entry name" value="TPR-like_helical_dom_sf"/>
</dbReference>
<keyword evidence="12" id="KW-1185">Reference proteome</keyword>
<dbReference type="Gene3D" id="1.25.40.10">
    <property type="entry name" value="Tetratricopeptide repeat domain"/>
    <property type="match status" value="1"/>
</dbReference>
<evidence type="ECO:0000259" key="10">
    <source>
        <dbReference type="Pfam" id="PF09976"/>
    </source>
</evidence>
<feature type="domain" description="Ancillary SecYEG translocon subunit/Cell division coordinator CpoB TPR" evidence="10">
    <location>
        <begin position="25"/>
        <end position="202"/>
    </location>
</feature>
<dbReference type="InterPro" id="IPR018704">
    <property type="entry name" value="SecYEG/CpoB_TPR"/>
</dbReference>
<proteinExistence type="inferred from homology"/>
<evidence type="ECO:0000256" key="6">
    <source>
        <dbReference type="ARBA" id="ARBA00023186"/>
    </source>
</evidence>
<dbReference type="STRING" id="52131.GA0061100_101657"/>
<feature type="transmembrane region" description="Helical" evidence="9">
    <location>
        <begin position="31"/>
        <end position="49"/>
    </location>
</feature>
<dbReference type="AlphaFoldDB" id="A0A1C3U490"/>
<dbReference type="GO" id="GO:0044877">
    <property type="term" value="F:protein-containing complex binding"/>
    <property type="evidence" value="ECO:0007669"/>
    <property type="project" value="InterPro"/>
</dbReference>
<sequence length="227" mass="24361">MAFNDDSFIREVNEELRSDQLRFIWRRFGKLIIGLAVLIVLATAAYSGYRYWAGNQAGSGGDQFLAALTLADQNKTDEALAAFAAIEKTGPGSYPVLARLRAATLQAQKGDKAAAIATFSAVGKQTDLPVVIRDAARLRAAYLLVDTGTYDQVAAEAQELAVPADAFRHSARDVLGLAAYKAGDFAKARQWFQAIVDDPQSPRNVANRAQMLLDLITASGKAPVAKG</sequence>
<accession>A0A1C3U490</accession>